<name>A0A6G4R447_9CAUL</name>
<proteinExistence type="predicted"/>
<dbReference type="RefSeq" id="WP_165261855.1">
    <property type="nucleotide sequence ID" value="NZ_JAAKGT010000012.1"/>
</dbReference>
<accession>A0A6G4R447</accession>
<dbReference type="AlphaFoldDB" id="A0A6G4R447"/>
<protein>
    <recommendedName>
        <fullName evidence="2">Restriction endonuclease</fullName>
    </recommendedName>
</protein>
<organism evidence="1">
    <name type="scientific">Caulobacter sp. 602-2</name>
    <dbReference type="NCBI Taxonomy" id="2710887"/>
    <lineage>
        <taxon>Bacteria</taxon>
        <taxon>Pseudomonadati</taxon>
        <taxon>Pseudomonadota</taxon>
        <taxon>Alphaproteobacteria</taxon>
        <taxon>Caulobacterales</taxon>
        <taxon>Caulobacteraceae</taxon>
        <taxon>Caulobacter</taxon>
    </lineage>
</organism>
<dbReference type="EMBL" id="JAAKGT010000012">
    <property type="protein sequence ID" value="NGM51928.1"/>
    <property type="molecule type" value="Genomic_DNA"/>
</dbReference>
<sequence>MTKPSAQRVETLAALLKRVGPSLSTELVERLVAEGVSPDAARQRIARGGRDFDVKKLAGVRFQHNARFYYLDHQFGDATFWVAVERAFERAGASYWAAVTGVRARGGRVRLDHFAVACGAPASRKGQYSPEHLLDRLKAIQMLETEEIGDDTWVKFRPYAYHCDPPEVARARLLAESVALEGVRGWMRTLGFTSYSQTRIRGEDPAPQVSSIAWDLTGPSYIRPMAKVVGGRLRQGFVVADIILGPLVGAPAVATVVRKHDMASALPTIPPIMPFLIADAFTPEGHRLAKQKGLLPTTTAQLLGDIIARSLRELVDMLTNLGATVAVNPEHLEKVLKELTRIEGAADNLRGALFELAVAYLVKEVEGGFVKAGVQVTDPWTKRSADIDVLLDRPEGQSILVIECKAKIPGNTVTLDQVRKWREDRVPLIWSALDNGDHYKGRKFTFELWSNGAFRPEAEAWLAAQHHDPRFEVAWRNGAAVRSYTGEAKSATISKIMNEHYFRHPLAQAPGGKPKDRGRRS</sequence>
<evidence type="ECO:0000313" key="1">
    <source>
        <dbReference type="EMBL" id="NGM51928.1"/>
    </source>
</evidence>
<evidence type="ECO:0008006" key="2">
    <source>
        <dbReference type="Google" id="ProtNLM"/>
    </source>
</evidence>
<gene>
    <name evidence="1" type="ORF">G5B46_20140</name>
</gene>
<reference evidence="1" key="1">
    <citation type="submission" date="2020-02" db="EMBL/GenBank/DDBJ databases">
        <authorList>
            <person name="Gao J."/>
            <person name="Sun J."/>
        </authorList>
    </citation>
    <scope>NUCLEOTIDE SEQUENCE</scope>
    <source>
        <strain evidence="1">602-2</strain>
    </source>
</reference>
<comment type="caution">
    <text evidence="1">The sequence shown here is derived from an EMBL/GenBank/DDBJ whole genome shotgun (WGS) entry which is preliminary data.</text>
</comment>